<name>A0AA87YXJ3_FICCA</name>
<keyword evidence="2" id="KW-1185">Reference proteome</keyword>
<reference evidence="1" key="1">
    <citation type="submission" date="2023-07" db="EMBL/GenBank/DDBJ databases">
        <title>draft genome sequence of fig (Ficus carica).</title>
        <authorList>
            <person name="Takahashi T."/>
            <person name="Nishimura K."/>
        </authorList>
    </citation>
    <scope>NUCLEOTIDE SEQUENCE</scope>
</reference>
<evidence type="ECO:0000313" key="1">
    <source>
        <dbReference type="EMBL" id="GMN20765.1"/>
    </source>
</evidence>
<organism evidence="1 2">
    <name type="scientific">Ficus carica</name>
    <name type="common">Common fig</name>
    <dbReference type="NCBI Taxonomy" id="3494"/>
    <lineage>
        <taxon>Eukaryota</taxon>
        <taxon>Viridiplantae</taxon>
        <taxon>Streptophyta</taxon>
        <taxon>Embryophyta</taxon>
        <taxon>Tracheophyta</taxon>
        <taxon>Spermatophyta</taxon>
        <taxon>Magnoliopsida</taxon>
        <taxon>eudicotyledons</taxon>
        <taxon>Gunneridae</taxon>
        <taxon>Pentapetalae</taxon>
        <taxon>rosids</taxon>
        <taxon>fabids</taxon>
        <taxon>Rosales</taxon>
        <taxon>Moraceae</taxon>
        <taxon>Ficeae</taxon>
        <taxon>Ficus</taxon>
    </lineage>
</organism>
<sequence>MTGTGAVATAINGNKWRHRMKTSALGDSGADASSDSAFADTSLSLVAAASSDSASERVEVEQAHSLKEAFRPGRGLFRWFGLGKSGPRHWFLGRMPTYAMYDSSDYSYANSVGDFTFSASETMYSNAYLSIPIHHPYRVGI</sequence>
<protein>
    <submittedName>
        <fullName evidence="1">Uncharacterized protein</fullName>
    </submittedName>
</protein>
<accession>A0AA87YXJ3</accession>
<proteinExistence type="predicted"/>
<evidence type="ECO:0000313" key="2">
    <source>
        <dbReference type="Proteomes" id="UP001187192"/>
    </source>
</evidence>
<dbReference type="EMBL" id="BTGU01005204">
    <property type="protein sequence ID" value="GMN20765.1"/>
    <property type="molecule type" value="Genomic_DNA"/>
</dbReference>
<comment type="caution">
    <text evidence="1">The sequence shown here is derived from an EMBL/GenBank/DDBJ whole genome shotgun (WGS) entry which is preliminary data.</text>
</comment>
<dbReference type="Proteomes" id="UP001187192">
    <property type="component" value="Unassembled WGS sequence"/>
</dbReference>
<gene>
    <name evidence="1" type="ORF">TIFTF001_047169</name>
</gene>
<dbReference type="AlphaFoldDB" id="A0AA87YXJ3"/>